<dbReference type="InterPro" id="IPR018060">
    <property type="entry name" value="HTH_AraC"/>
</dbReference>
<evidence type="ECO:0000259" key="4">
    <source>
        <dbReference type="PROSITE" id="PS01124"/>
    </source>
</evidence>
<sequence length="241" mass="28044">MMEHMSEYANSQKEAIEYRYRLEEKVMHIIQTGNVGEAKKIFEDQTSTMNHTKVSRIPSNPLRDRKNGLIIRNTFYRIAAKNGGLPPLLLHYISEKYALLIERAESVEYLDKKLAVEQLYEYTEAVNNFSTNTYSGLTKQVASYIMENFAQQITLQQMAEQFHVHPSHLSRKFKQETTVTVMDYIHIHRINHAKLLFQEGNANILEVATMSGFNSSSYFNRIFKKVTNQTPSMYIKNAFEI</sequence>
<evidence type="ECO:0000313" key="6">
    <source>
        <dbReference type="Proteomes" id="UP001595279"/>
    </source>
</evidence>
<proteinExistence type="predicted"/>
<comment type="caution">
    <text evidence="5">The sequence shown here is derived from an EMBL/GenBank/DDBJ whole genome shotgun (WGS) entry which is preliminary data.</text>
</comment>
<dbReference type="PANTHER" id="PTHR43280">
    <property type="entry name" value="ARAC-FAMILY TRANSCRIPTIONAL REGULATOR"/>
    <property type="match status" value="1"/>
</dbReference>
<evidence type="ECO:0000256" key="1">
    <source>
        <dbReference type="ARBA" id="ARBA00023015"/>
    </source>
</evidence>
<keyword evidence="1" id="KW-0805">Transcription regulation</keyword>
<dbReference type="SUPFAM" id="SSF46689">
    <property type="entry name" value="Homeodomain-like"/>
    <property type="match status" value="2"/>
</dbReference>
<keyword evidence="3" id="KW-0804">Transcription</keyword>
<dbReference type="InterPro" id="IPR020449">
    <property type="entry name" value="Tscrpt_reg_AraC-type_HTH"/>
</dbReference>
<dbReference type="Proteomes" id="UP001595279">
    <property type="component" value="Unassembled WGS sequence"/>
</dbReference>
<dbReference type="Pfam" id="PF12833">
    <property type="entry name" value="HTH_18"/>
    <property type="match status" value="1"/>
</dbReference>
<dbReference type="RefSeq" id="WP_390268123.1">
    <property type="nucleotide sequence ID" value="NZ_JBHRSA010000005.1"/>
</dbReference>
<keyword evidence="6" id="KW-1185">Reference proteome</keyword>
<name>A0ABV7CRV3_9BACI</name>
<evidence type="ECO:0000313" key="5">
    <source>
        <dbReference type="EMBL" id="MFC3039187.1"/>
    </source>
</evidence>
<dbReference type="PRINTS" id="PR00032">
    <property type="entry name" value="HTHARAC"/>
</dbReference>
<dbReference type="Gene3D" id="1.10.10.60">
    <property type="entry name" value="Homeodomain-like"/>
    <property type="match status" value="2"/>
</dbReference>
<evidence type="ECO:0000256" key="2">
    <source>
        <dbReference type="ARBA" id="ARBA00023125"/>
    </source>
</evidence>
<reference evidence="6" key="1">
    <citation type="journal article" date="2019" name="Int. J. Syst. Evol. Microbiol.">
        <title>The Global Catalogue of Microorganisms (GCM) 10K type strain sequencing project: providing services to taxonomists for standard genome sequencing and annotation.</title>
        <authorList>
            <consortium name="The Broad Institute Genomics Platform"/>
            <consortium name="The Broad Institute Genome Sequencing Center for Infectious Disease"/>
            <person name="Wu L."/>
            <person name="Ma J."/>
        </authorList>
    </citation>
    <scope>NUCLEOTIDE SEQUENCE [LARGE SCALE GENOMIC DNA]</scope>
    <source>
        <strain evidence="6">KCTC 13128</strain>
    </source>
</reference>
<feature type="domain" description="HTH araC/xylS-type" evidence="4">
    <location>
        <begin position="139"/>
        <end position="237"/>
    </location>
</feature>
<organism evidence="5 6">
    <name type="scientific">Virgibacillus xinjiangensis</name>
    <dbReference type="NCBI Taxonomy" id="393090"/>
    <lineage>
        <taxon>Bacteria</taxon>
        <taxon>Bacillati</taxon>
        <taxon>Bacillota</taxon>
        <taxon>Bacilli</taxon>
        <taxon>Bacillales</taxon>
        <taxon>Bacillaceae</taxon>
        <taxon>Virgibacillus</taxon>
    </lineage>
</organism>
<dbReference type="SMART" id="SM00342">
    <property type="entry name" value="HTH_ARAC"/>
    <property type="match status" value="1"/>
</dbReference>
<evidence type="ECO:0000256" key="3">
    <source>
        <dbReference type="ARBA" id="ARBA00023163"/>
    </source>
</evidence>
<gene>
    <name evidence="5" type="ORF">ACFOGI_02855</name>
</gene>
<dbReference type="InterPro" id="IPR009057">
    <property type="entry name" value="Homeodomain-like_sf"/>
</dbReference>
<keyword evidence="2" id="KW-0238">DNA-binding</keyword>
<protein>
    <submittedName>
        <fullName evidence="5">Helix-turn-helix transcriptional regulator</fullName>
    </submittedName>
</protein>
<dbReference type="PROSITE" id="PS01124">
    <property type="entry name" value="HTH_ARAC_FAMILY_2"/>
    <property type="match status" value="1"/>
</dbReference>
<dbReference type="EMBL" id="JBHRSA010000005">
    <property type="protein sequence ID" value="MFC3039187.1"/>
    <property type="molecule type" value="Genomic_DNA"/>
</dbReference>
<accession>A0ABV7CRV3</accession>
<dbReference type="PANTHER" id="PTHR43280:SF28">
    <property type="entry name" value="HTH-TYPE TRANSCRIPTIONAL ACTIVATOR RHAS"/>
    <property type="match status" value="1"/>
</dbReference>